<evidence type="ECO:0000313" key="7">
    <source>
        <dbReference type="Proteomes" id="UP001387100"/>
    </source>
</evidence>
<evidence type="ECO:0000256" key="3">
    <source>
        <dbReference type="ARBA" id="ARBA00022840"/>
    </source>
</evidence>
<dbReference type="PANTHER" id="PTHR19211:SF123">
    <property type="entry name" value="ABC TRANSPORTER"/>
    <property type="match status" value="1"/>
</dbReference>
<feature type="domain" description="ABC transporter" evidence="5">
    <location>
        <begin position="5"/>
        <end position="258"/>
    </location>
</feature>
<keyword evidence="1" id="KW-0677">Repeat</keyword>
<feature type="region of interest" description="Disordered" evidence="4">
    <location>
        <begin position="419"/>
        <end position="446"/>
    </location>
</feature>
<dbReference type="InterPro" id="IPR017871">
    <property type="entry name" value="ABC_transporter-like_CS"/>
</dbReference>
<dbReference type="Proteomes" id="UP001387100">
    <property type="component" value="Unassembled WGS sequence"/>
</dbReference>
<name>A0ABU8RN43_9ACTN</name>
<dbReference type="PROSITE" id="PS00211">
    <property type="entry name" value="ABC_TRANSPORTER_1"/>
    <property type="match status" value="1"/>
</dbReference>
<dbReference type="Gene3D" id="3.40.50.300">
    <property type="entry name" value="P-loop containing nucleotide triphosphate hydrolases"/>
    <property type="match status" value="2"/>
</dbReference>
<dbReference type="SMART" id="SM00382">
    <property type="entry name" value="AAA"/>
    <property type="match status" value="2"/>
</dbReference>
<evidence type="ECO:0000256" key="1">
    <source>
        <dbReference type="ARBA" id="ARBA00022737"/>
    </source>
</evidence>
<evidence type="ECO:0000256" key="4">
    <source>
        <dbReference type="SAM" id="MobiDB-lite"/>
    </source>
</evidence>
<dbReference type="InterPro" id="IPR003439">
    <property type="entry name" value="ABC_transporter-like_ATP-bd"/>
</dbReference>
<sequence>MTATLLVRGLGAGHADRTLFSGLDLVVAPGDVVGLVGANGAGKSTLLRALAGVEEPQEGSVRTTPPGAVVGWLPQEVERRADEDVLAHLGRRTGVAAAQAAMDVGAQALAEGAPGADDAYAEALERWLALGGADLEERTAAVLADLGLALDLSVPMTALSGGQAARVGLAALLLSRFDVVLLDEPTNDLDLDGLARLERFLHDQRAGVVLVSHDRELLSRTVTRVVELDLAQQQVAVFGGGYDAYLEERATARRHAREAYEEYDDRRSALTDRARTQRGWLAKGVRDAVKKKSDPDKHITAKAREGSEKQAAKARQTERMIERLEVVEEPRKEWELQYEIAAAPRSSAVVATLRGAVVRRGPFTLGPVDLQVDVGDRIGVTGANGSGKTTLLGALLGRTPLDEGSGGLGSSVAVGEVDQARRSLDARTEETSGTPGGAGPARGSGPATVLDAVAAHVPDWPTAEVRTLLAKFGLRADHVLRPAATLSPGERTRAAMALLQARGVNLLVLDEPTNHLDLPAIEQLEAALAAYTGTLLLVTHDRRMLDAVTLTRRWDVAAGRVTER</sequence>
<dbReference type="InterPro" id="IPR050611">
    <property type="entry name" value="ABCF"/>
</dbReference>
<dbReference type="InterPro" id="IPR003593">
    <property type="entry name" value="AAA+_ATPase"/>
</dbReference>
<dbReference type="SUPFAM" id="SSF52540">
    <property type="entry name" value="P-loop containing nucleoside triphosphate hydrolases"/>
    <property type="match status" value="2"/>
</dbReference>
<protein>
    <submittedName>
        <fullName evidence="6">ABC-F family ATP-binding cassette domain-containing protein</fullName>
    </submittedName>
</protein>
<accession>A0ABU8RN43</accession>
<organism evidence="6 7">
    <name type="scientific">Pseudokineococcus basanitobsidens</name>
    <dbReference type="NCBI Taxonomy" id="1926649"/>
    <lineage>
        <taxon>Bacteria</taxon>
        <taxon>Bacillati</taxon>
        <taxon>Actinomycetota</taxon>
        <taxon>Actinomycetes</taxon>
        <taxon>Kineosporiales</taxon>
        <taxon>Kineosporiaceae</taxon>
        <taxon>Pseudokineococcus</taxon>
    </lineage>
</organism>
<dbReference type="PANTHER" id="PTHR19211">
    <property type="entry name" value="ATP-BINDING TRANSPORT PROTEIN-RELATED"/>
    <property type="match status" value="1"/>
</dbReference>
<dbReference type="PROSITE" id="PS50893">
    <property type="entry name" value="ABC_TRANSPORTER_2"/>
    <property type="match status" value="1"/>
</dbReference>
<evidence type="ECO:0000313" key="6">
    <source>
        <dbReference type="EMBL" id="MEJ5946399.1"/>
    </source>
</evidence>
<dbReference type="Pfam" id="PF00005">
    <property type="entry name" value="ABC_tran"/>
    <property type="match status" value="2"/>
</dbReference>
<feature type="compositionally biased region" description="Basic and acidic residues" evidence="4">
    <location>
        <begin position="419"/>
        <end position="430"/>
    </location>
</feature>
<keyword evidence="3 6" id="KW-0067">ATP-binding</keyword>
<gene>
    <name evidence="6" type="ORF">WDZ17_13965</name>
</gene>
<dbReference type="GO" id="GO:0005524">
    <property type="term" value="F:ATP binding"/>
    <property type="evidence" value="ECO:0007669"/>
    <property type="project" value="UniProtKB-KW"/>
</dbReference>
<evidence type="ECO:0000256" key="2">
    <source>
        <dbReference type="ARBA" id="ARBA00022741"/>
    </source>
</evidence>
<reference evidence="6 7" key="1">
    <citation type="journal article" date="2017" name="Int. J. Syst. Evol. Microbiol.">
        <title>Pseudokineococcus basanitobsidens sp. nov., isolated from volcanic rock.</title>
        <authorList>
            <person name="Lee D.W."/>
            <person name="Park M.Y."/>
            <person name="Kim J.J."/>
            <person name="Kim B.S."/>
        </authorList>
    </citation>
    <scope>NUCLEOTIDE SEQUENCE [LARGE SCALE GENOMIC DNA]</scope>
    <source>
        <strain evidence="6 7">DSM 103726</strain>
    </source>
</reference>
<keyword evidence="7" id="KW-1185">Reference proteome</keyword>
<evidence type="ECO:0000259" key="5">
    <source>
        <dbReference type="PROSITE" id="PS50893"/>
    </source>
</evidence>
<comment type="caution">
    <text evidence="6">The sequence shown here is derived from an EMBL/GenBank/DDBJ whole genome shotgun (WGS) entry which is preliminary data.</text>
</comment>
<dbReference type="RefSeq" id="WP_339575782.1">
    <property type="nucleotide sequence ID" value="NZ_JBBIAA010000022.1"/>
</dbReference>
<dbReference type="EMBL" id="JBBIAA010000022">
    <property type="protein sequence ID" value="MEJ5946399.1"/>
    <property type="molecule type" value="Genomic_DNA"/>
</dbReference>
<proteinExistence type="predicted"/>
<dbReference type="CDD" id="cd03221">
    <property type="entry name" value="ABCF_EF-3"/>
    <property type="match status" value="2"/>
</dbReference>
<keyword evidence="2" id="KW-0547">Nucleotide-binding</keyword>
<dbReference type="InterPro" id="IPR027417">
    <property type="entry name" value="P-loop_NTPase"/>
</dbReference>